<evidence type="ECO:0000313" key="3">
    <source>
        <dbReference type="Proteomes" id="UP000824081"/>
    </source>
</evidence>
<proteinExistence type="predicted"/>
<feature type="transmembrane region" description="Helical" evidence="1">
    <location>
        <begin position="41"/>
        <end position="60"/>
    </location>
</feature>
<feature type="transmembrane region" description="Helical" evidence="1">
    <location>
        <begin position="7"/>
        <end position="29"/>
    </location>
</feature>
<keyword evidence="1" id="KW-0472">Membrane</keyword>
<dbReference type="EMBL" id="DVMZ01000122">
    <property type="protein sequence ID" value="HIU59359.1"/>
    <property type="molecule type" value="Genomic_DNA"/>
</dbReference>
<name>A0A9D1SGA5_9FIRM</name>
<sequence>MSVVKKFFLVVWMLVVPCLLYGIVNFVLHEWVDFNNSVVELAILQGFCWIFCLLGVPLGVGRNKGTPGHITATGVIIALILAPVILAFNWIVTLLGGIFWVFGALIGWLKYGRR</sequence>
<comment type="caution">
    <text evidence="2">The sequence shown here is derived from an EMBL/GenBank/DDBJ whole genome shotgun (WGS) entry which is preliminary data.</text>
</comment>
<accession>A0A9D1SGA5</accession>
<keyword evidence="1" id="KW-1133">Transmembrane helix</keyword>
<keyword evidence="1" id="KW-0812">Transmembrane</keyword>
<evidence type="ECO:0000313" key="2">
    <source>
        <dbReference type="EMBL" id="HIU59359.1"/>
    </source>
</evidence>
<protein>
    <submittedName>
        <fullName evidence="2">Uncharacterized protein</fullName>
    </submittedName>
</protein>
<feature type="transmembrane region" description="Helical" evidence="1">
    <location>
        <begin position="91"/>
        <end position="109"/>
    </location>
</feature>
<evidence type="ECO:0000256" key="1">
    <source>
        <dbReference type="SAM" id="Phobius"/>
    </source>
</evidence>
<reference evidence="2" key="1">
    <citation type="submission" date="2020-10" db="EMBL/GenBank/DDBJ databases">
        <authorList>
            <person name="Gilroy R."/>
        </authorList>
    </citation>
    <scope>NUCLEOTIDE SEQUENCE</scope>
    <source>
        <strain evidence="2">11687</strain>
    </source>
</reference>
<feature type="transmembrane region" description="Helical" evidence="1">
    <location>
        <begin position="67"/>
        <end position="85"/>
    </location>
</feature>
<reference evidence="2" key="2">
    <citation type="journal article" date="2021" name="PeerJ">
        <title>Extensive microbial diversity within the chicken gut microbiome revealed by metagenomics and culture.</title>
        <authorList>
            <person name="Gilroy R."/>
            <person name="Ravi A."/>
            <person name="Getino M."/>
            <person name="Pursley I."/>
            <person name="Horton D.L."/>
            <person name="Alikhan N.F."/>
            <person name="Baker D."/>
            <person name="Gharbi K."/>
            <person name="Hall N."/>
            <person name="Watson M."/>
            <person name="Adriaenssens E.M."/>
            <person name="Foster-Nyarko E."/>
            <person name="Jarju S."/>
            <person name="Secka A."/>
            <person name="Antonio M."/>
            <person name="Oren A."/>
            <person name="Chaudhuri R.R."/>
            <person name="La Ragione R."/>
            <person name="Hildebrand F."/>
            <person name="Pallen M.J."/>
        </authorList>
    </citation>
    <scope>NUCLEOTIDE SEQUENCE</scope>
    <source>
        <strain evidence="2">11687</strain>
    </source>
</reference>
<dbReference type="Proteomes" id="UP000824081">
    <property type="component" value="Unassembled WGS sequence"/>
</dbReference>
<dbReference type="AlphaFoldDB" id="A0A9D1SGA5"/>
<organism evidence="2 3">
    <name type="scientific">Candidatus Scatosoma pullistercoris</name>
    <dbReference type="NCBI Taxonomy" id="2840934"/>
    <lineage>
        <taxon>Bacteria</taxon>
        <taxon>Bacillati</taxon>
        <taxon>Bacillota</taxon>
        <taxon>Clostridia</taxon>
        <taxon>Candidatus Scatosoma</taxon>
    </lineage>
</organism>
<gene>
    <name evidence="2" type="ORF">IAC57_04575</name>
</gene>